<evidence type="ECO:0000256" key="1">
    <source>
        <dbReference type="ARBA" id="ARBA00004167"/>
    </source>
</evidence>
<dbReference type="Proteomes" id="UP001420932">
    <property type="component" value="Unassembled WGS sequence"/>
</dbReference>
<dbReference type="InterPro" id="IPR017423">
    <property type="entry name" value="TRM6"/>
</dbReference>
<dbReference type="InterPro" id="IPR000719">
    <property type="entry name" value="Prot_kinase_dom"/>
</dbReference>
<dbReference type="GO" id="GO:0031515">
    <property type="term" value="C:tRNA (m1A) methyltransferase complex"/>
    <property type="evidence" value="ECO:0007669"/>
    <property type="project" value="InterPro"/>
</dbReference>
<evidence type="ECO:0000256" key="3">
    <source>
        <dbReference type="ARBA" id="ARBA00022679"/>
    </source>
</evidence>
<keyword evidence="5" id="KW-0547">Nucleotide-binding</keyword>
<dbReference type="InterPro" id="IPR052232">
    <property type="entry name" value="RLK_Ser/Thr-Kinase"/>
</dbReference>
<dbReference type="GO" id="GO:0005524">
    <property type="term" value="F:ATP binding"/>
    <property type="evidence" value="ECO:0007669"/>
    <property type="project" value="UniProtKB-KW"/>
</dbReference>
<dbReference type="PROSITE" id="PS00108">
    <property type="entry name" value="PROTEIN_KINASE_ST"/>
    <property type="match status" value="1"/>
</dbReference>
<dbReference type="EMBL" id="JBBNAF010000002">
    <property type="protein sequence ID" value="KAK9163728.1"/>
    <property type="molecule type" value="Genomic_DNA"/>
</dbReference>
<sequence>MSSLWNFQRVLDVGKSMSNPVKSVFLLVDDISILCDMTSHLFLFFTDDNREEKGDAQVKDEVKDNRNIVDSNCAQNLSGEDIDEMKRSDFIYLQDATGVQIIEALIANSSTFEKKTSFSQVGLFVMFKFQRCTFHGYADFLSCGRNTSSESRKNMHLSLAYLHEGLEPKVVHRDVKSSNILLDRQWNAKVSDFGLAKLLFSERSYVTTRAMGTYGYVAPEYACTGMLNEKSDIYSFVRRSQILGLENGSWLVGVLYEVNGRAAGFGEGDGEMVRVVKCKTVSVRGVKLGYV</sequence>
<keyword evidence="9" id="KW-0472">Membrane</keyword>
<dbReference type="AlphaFoldDB" id="A0AAP0L4U2"/>
<proteinExistence type="predicted"/>
<keyword evidence="12" id="KW-1185">Reference proteome</keyword>
<keyword evidence="6" id="KW-0418">Kinase</keyword>
<dbReference type="PROSITE" id="PS50011">
    <property type="entry name" value="PROTEIN_KINASE_DOM"/>
    <property type="match status" value="1"/>
</dbReference>
<dbReference type="InterPro" id="IPR011009">
    <property type="entry name" value="Kinase-like_dom_sf"/>
</dbReference>
<evidence type="ECO:0000313" key="11">
    <source>
        <dbReference type="EMBL" id="KAK9163728.1"/>
    </source>
</evidence>
<keyword evidence="7" id="KW-0067">ATP-binding</keyword>
<evidence type="ECO:0000256" key="8">
    <source>
        <dbReference type="ARBA" id="ARBA00022989"/>
    </source>
</evidence>
<dbReference type="PANTHER" id="PTHR47984">
    <property type="entry name" value="OS01G0323000 PROTEIN"/>
    <property type="match status" value="1"/>
</dbReference>
<keyword evidence="8" id="KW-1133">Transmembrane helix</keyword>
<evidence type="ECO:0000256" key="7">
    <source>
        <dbReference type="ARBA" id="ARBA00022840"/>
    </source>
</evidence>
<evidence type="ECO:0000256" key="5">
    <source>
        <dbReference type="ARBA" id="ARBA00022741"/>
    </source>
</evidence>
<dbReference type="Gene3D" id="1.10.510.10">
    <property type="entry name" value="Transferase(Phosphotransferase) domain 1"/>
    <property type="match status" value="1"/>
</dbReference>
<dbReference type="SMART" id="SM00220">
    <property type="entry name" value="S_TKc"/>
    <property type="match status" value="1"/>
</dbReference>
<keyword evidence="2" id="KW-0597">Phosphoprotein</keyword>
<keyword evidence="4" id="KW-0812">Transmembrane</keyword>
<evidence type="ECO:0000256" key="2">
    <source>
        <dbReference type="ARBA" id="ARBA00022553"/>
    </source>
</evidence>
<protein>
    <recommendedName>
        <fullName evidence="10">Protein kinase domain-containing protein</fullName>
    </recommendedName>
</protein>
<dbReference type="SUPFAM" id="SSF56112">
    <property type="entry name" value="Protein kinase-like (PK-like)"/>
    <property type="match status" value="1"/>
</dbReference>
<dbReference type="InterPro" id="IPR008271">
    <property type="entry name" value="Ser/Thr_kinase_AS"/>
</dbReference>
<evidence type="ECO:0000256" key="6">
    <source>
        <dbReference type="ARBA" id="ARBA00022777"/>
    </source>
</evidence>
<dbReference type="Pfam" id="PF00069">
    <property type="entry name" value="Pkinase"/>
    <property type="match status" value="1"/>
</dbReference>
<organism evidence="11 12">
    <name type="scientific">Stephania yunnanensis</name>
    <dbReference type="NCBI Taxonomy" id="152371"/>
    <lineage>
        <taxon>Eukaryota</taxon>
        <taxon>Viridiplantae</taxon>
        <taxon>Streptophyta</taxon>
        <taxon>Embryophyta</taxon>
        <taxon>Tracheophyta</taxon>
        <taxon>Spermatophyta</taxon>
        <taxon>Magnoliopsida</taxon>
        <taxon>Ranunculales</taxon>
        <taxon>Menispermaceae</taxon>
        <taxon>Menispermoideae</taxon>
        <taxon>Cissampelideae</taxon>
        <taxon>Stephania</taxon>
    </lineage>
</organism>
<dbReference type="PANTHER" id="PTHR47984:SF22">
    <property type="entry name" value="OS03G0125600 PROTEIN"/>
    <property type="match status" value="1"/>
</dbReference>
<dbReference type="GO" id="GO:0030488">
    <property type="term" value="P:tRNA methylation"/>
    <property type="evidence" value="ECO:0007669"/>
    <property type="project" value="InterPro"/>
</dbReference>
<name>A0AAP0L4U2_9MAGN</name>
<dbReference type="Pfam" id="PF04189">
    <property type="entry name" value="Gcd10p"/>
    <property type="match status" value="1"/>
</dbReference>
<evidence type="ECO:0000259" key="10">
    <source>
        <dbReference type="PROSITE" id="PS50011"/>
    </source>
</evidence>
<comment type="caution">
    <text evidence="11">The sequence shown here is derived from an EMBL/GenBank/DDBJ whole genome shotgun (WGS) entry which is preliminary data.</text>
</comment>
<reference evidence="11 12" key="1">
    <citation type="submission" date="2024-01" db="EMBL/GenBank/DDBJ databases">
        <title>Genome assemblies of Stephania.</title>
        <authorList>
            <person name="Yang L."/>
        </authorList>
    </citation>
    <scope>NUCLEOTIDE SEQUENCE [LARGE SCALE GENOMIC DNA]</scope>
    <source>
        <strain evidence="11">YNDBR</strain>
        <tissue evidence="11">Leaf</tissue>
    </source>
</reference>
<evidence type="ECO:0000256" key="4">
    <source>
        <dbReference type="ARBA" id="ARBA00022692"/>
    </source>
</evidence>
<accession>A0AAP0L4U2</accession>
<comment type="subcellular location">
    <subcellularLocation>
        <location evidence="1">Membrane</location>
        <topology evidence="1">Single-pass membrane protein</topology>
    </subcellularLocation>
</comment>
<feature type="domain" description="Protein kinase" evidence="10">
    <location>
        <begin position="1"/>
        <end position="291"/>
    </location>
</feature>
<dbReference type="GO" id="GO:0016020">
    <property type="term" value="C:membrane"/>
    <property type="evidence" value="ECO:0007669"/>
    <property type="project" value="UniProtKB-SubCell"/>
</dbReference>
<evidence type="ECO:0000256" key="9">
    <source>
        <dbReference type="ARBA" id="ARBA00023136"/>
    </source>
</evidence>
<dbReference type="GO" id="GO:0004672">
    <property type="term" value="F:protein kinase activity"/>
    <property type="evidence" value="ECO:0007669"/>
    <property type="project" value="InterPro"/>
</dbReference>
<evidence type="ECO:0000313" key="12">
    <source>
        <dbReference type="Proteomes" id="UP001420932"/>
    </source>
</evidence>
<gene>
    <name evidence="11" type="ORF">Syun_004630</name>
</gene>
<keyword evidence="3" id="KW-0808">Transferase</keyword>